<evidence type="ECO:0000313" key="3">
    <source>
        <dbReference type="Proteomes" id="UP001162834"/>
    </source>
</evidence>
<sequence length="301" mass="32195">MPRVSVIVPARDAAPTLGETLASVSAQTYRDWEVVVADDGSTDATADIAQRVAGVRVVPTAGGLGPAGARNAALEHAGGELMALLDADDLWAPGLLAEQVALYDREDGRAPGVGVVCCDARLLTAEGMLGETYAQRFGSPEGIDLTGLLQANPIFAGGTVVPMGLVRELGGFDPATWGSEDHDLWLRILERGRRVVYNPRALAVYRLREGSVSADLAGMARTNQTTYRNALRRGSLDPDQRRIAARELRLHGAVEQLAHARAGRSPRAFARALPALARVVADNPQRWRGWARRGALAVSRR</sequence>
<name>A0A9E6Y226_9ACTN</name>
<dbReference type="PANTHER" id="PTHR43685:SF2">
    <property type="entry name" value="GLYCOSYLTRANSFERASE 2-LIKE DOMAIN-CONTAINING PROTEIN"/>
    <property type="match status" value="1"/>
</dbReference>
<evidence type="ECO:0000313" key="2">
    <source>
        <dbReference type="EMBL" id="UGS38709.1"/>
    </source>
</evidence>
<accession>A0A9E6Y226</accession>
<dbReference type="InterPro" id="IPR001173">
    <property type="entry name" value="Glyco_trans_2-like"/>
</dbReference>
<dbReference type="CDD" id="cd00761">
    <property type="entry name" value="Glyco_tranf_GTA_type"/>
    <property type="match status" value="1"/>
</dbReference>
<dbReference type="InterPro" id="IPR029044">
    <property type="entry name" value="Nucleotide-diphossugar_trans"/>
</dbReference>
<evidence type="ECO:0000259" key="1">
    <source>
        <dbReference type="Pfam" id="PF00535"/>
    </source>
</evidence>
<dbReference type="Proteomes" id="UP001162834">
    <property type="component" value="Chromosome"/>
</dbReference>
<gene>
    <name evidence="2" type="ORF">DSM104329_05139</name>
</gene>
<dbReference type="RefSeq" id="WP_259312725.1">
    <property type="nucleotide sequence ID" value="NZ_CP087164.1"/>
</dbReference>
<dbReference type="SUPFAM" id="SSF53448">
    <property type="entry name" value="Nucleotide-diphospho-sugar transferases"/>
    <property type="match status" value="1"/>
</dbReference>
<dbReference type="PANTHER" id="PTHR43685">
    <property type="entry name" value="GLYCOSYLTRANSFERASE"/>
    <property type="match status" value="1"/>
</dbReference>
<dbReference type="AlphaFoldDB" id="A0A9E6Y226"/>
<protein>
    <recommendedName>
        <fullName evidence="1">Glycosyltransferase 2-like domain-containing protein</fullName>
    </recommendedName>
</protein>
<reference evidence="2" key="1">
    <citation type="journal article" date="2022" name="Int. J. Syst. Evol. Microbiol.">
        <title>Pseudomonas aegrilactucae sp. nov. and Pseudomonas morbosilactucae sp. nov., pathogens causing bacterial rot of lettuce in Japan.</title>
        <authorList>
            <person name="Sawada H."/>
            <person name="Fujikawa T."/>
            <person name="Satou M."/>
        </authorList>
    </citation>
    <scope>NUCLEOTIDE SEQUENCE</scope>
    <source>
        <strain evidence="2">0166_1</strain>
    </source>
</reference>
<dbReference type="InterPro" id="IPR050834">
    <property type="entry name" value="Glycosyltransf_2"/>
</dbReference>
<proteinExistence type="predicted"/>
<dbReference type="KEGG" id="sbae:DSM104329_05139"/>
<feature type="domain" description="Glycosyltransferase 2-like" evidence="1">
    <location>
        <begin position="5"/>
        <end position="107"/>
    </location>
</feature>
<dbReference type="Pfam" id="PF00535">
    <property type="entry name" value="Glycos_transf_2"/>
    <property type="match status" value="1"/>
</dbReference>
<dbReference type="EMBL" id="CP087164">
    <property type="protein sequence ID" value="UGS38709.1"/>
    <property type="molecule type" value="Genomic_DNA"/>
</dbReference>
<organism evidence="2 3">
    <name type="scientific">Capillimicrobium parvum</name>
    <dbReference type="NCBI Taxonomy" id="2884022"/>
    <lineage>
        <taxon>Bacteria</taxon>
        <taxon>Bacillati</taxon>
        <taxon>Actinomycetota</taxon>
        <taxon>Thermoleophilia</taxon>
        <taxon>Solirubrobacterales</taxon>
        <taxon>Capillimicrobiaceae</taxon>
        <taxon>Capillimicrobium</taxon>
    </lineage>
</organism>
<dbReference type="Gene3D" id="3.90.550.10">
    <property type="entry name" value="Spore Coat Polysaccharide Biosynthesis Protein SpsA, Chain A"/>
    <property type="match status" value="1"/>
</dbReference>
<keyword evidence="3" id="KW-1185">Reference proteome</keyword>